<evidence type="ECO:0000256" key="3">
    <source>
        <dbReference type="PROSITE-ProRule" id="PRU01331"/>
    </source>
</evidence>
<dbReference type="PROSITE" id="PS51987">
    <property type="entry name" value="GS_CATALYTIC"/>
    <property type="match status" value="1"/>
</dbReference>
<protein>
    <recommendedName>
        <fullName evidence="2">glutamine synthetase</fullName>
        <ecNumber evidence="2">6.3.1.2</ecNumber>
    </recommendedName>
</protein>
<dbReference type="SUPFAM" id="SSF55931">
    <property type="entry name" value="Glutamine synthetase/guanido kinase"/>
    <property type="match status" value="1"/>
</dbReference>
<dbReference type="RefSeq" id="WP_072723108.1">
    <property type="nucleotide sequence ID" value="NZ_FQXH01000005.1"/>
</dbReference>
<dbReference type="AlphaFoldDB" id="A0A1M5P044"/>
<dbReference type="Pfam" id="PF00120">
    <property type="entry name" value="Gln-synt_C"/>
    <property type="match status" value="1"/>
</dbReference>
<keyword evidence="7" id="KW-1185">Reference proteome</keyword>
<dbReference type="EC" id="6.3.1.2" evidence="2"/>
<reference evidence="7" key="1">
    <citation type="submission" date="2016-11" db="EMBL/GenBank/DDBJ databases">
        <authorList>
            <person name="Varghese N."/>
            <person name="Submissions S."/>
        </authorList>
    </citation>
    <scope>NUCLEOTIDE SEQUENCE [LARGE SCALE GENOMIC DNA]</scope>
    <source>
        <strain evidence="7">DSM 15285</strain>
    </source>
</reference>
<dbReference type="InterPro" id="IPR008146">
    <property type="entry name" value="Gln_synth_cat_dom"/>
</dbReference>
<evidence type="ECO:0000313" key="7">
    <source>
        <dbReference type="Proteomes" id="UP000242520"/>
    </source>
</evidence>
<evidence type="ECO:0000313" key="6">
    <source>
        <dbReference type="EMBL" id="SHG95075.1"/>
    </source>
</evidence>
<proteinExistence type="inferred from homology"/>
<dbReference type="PANTHER" id="PTHR43407:SF1">
    <property type="entry name" value="LENGSIN"/>
    <property type="match status" value="1"/>
</dbReference>
<dbReference type="GO" id="GO:0005737">
    <property type="term" value="C:cytoplasm"/>
    <property type="evidence" value="ECO:0007669"/>
    <property type="project" value="TreeGrafter"/>
</dbReference>
<dbReference type="EMBL" id="FQXH01000005">
    <property type="protein sequence ID" value="SHG95075.1"/>
    <property type="molecule type" value="Genomic_DNA"/>
</dbReference>
<sequence>MLKEFKKGFLSNLVYFIPKSNHNPTDIKQILTSHPEIQFVSLMGVDLRGNDTDEKIPVKTFLDDIDKFLEFGIQTDGSSVVLHNIATLNDAKVDILPDKSVNWFVDYNFENLDDKTGLPVGTLRIPSFLVHNNKMVCSRSILKKSIDNFKNKILNLLSENKYVLKTVGIDNFQDIEEVLLTSATELEFWVKTPENKADEEKLSTSQNLKEQYWKRTQGIVRTALEKTIWLIEKYGVNPEMGHKEVGGIRSTIGVTGKSKHVLEQLEIDWQYSNALQAADNELIIRNLVTDVFQSHGLEVSFLAKPIEGVAGNGEHTHLGVAVKLTSGKIINLFSPIDMKKEYLSPIGFGALMGILKNYEVVNPFVTSSNDALNRLKPGFEAPVCIVSSLGKSTEIPSRNRSILVGLIRDIENPLATRFELRAPNPLSNTYLVLAASYQTMLDGIKYSLKNQKTSKELEIEFSKKPGEKSGYLEINRQYRSEEDVFEFYTEEERNELFGLPPKTVWDNAKNLDLCKEKREVLIEGNVFSCEIVNSFKESIIDQWLTELKDRILGENMEIIRSCKKLHNHENVSDLDVVTWEQIYQLKCYLMKDKINQKSLFTKIRNAIDDKNYDLVSILQIEMNEKIKELKELYSVYKRNLF</sequence>
<evidence type="ECO:0000256" key="2">
    <source>
        <dbReference type="ARBA" id="ARBA00012937"/>
    </source>
</evidence>
<dbReference type="OrthoDB" id="9807095at2"/>
<dbReference type="Gene3D" id="3.30.590.10">
    <property type="entry name" value="Glutamine synthetase/guanido kinase, catalytic domain"/>
    <property type="match status" value="1"/>
</dbReference>
<name>A0A1M5P044_9FIRM</name>
<dbReference type="InterPro" id="IPR014746">
    <property type="entry name" value="Gln_synth/guanido_kin_cat_dom"/>
</dbReference>
<evidence type="ECO:0000259" key="5">
    <source>
        <dbReference type="PROSITE" id="PS51987"/>
    </source>
</evidence>
<dbReference type="GO" id="GO:0016020">
    <property type="term" value="C:membrane"/>
    <property type="evidence" value="ECO:0007669"/>
    <property type="project" value="TreeGrafter"/>
</dbReference>
<dbReference type="STRING" id="1123350.SAMN02744040_00312"/>
<dbReference type="SMART" id="SM01230">
    <property type="entry name" value="Gln-synt_C"/>
    <property type="match status" value="1"/>
</dbReference>
<gene>
    <name evidence="6" type="ORF">SAMN02744040_00312</name>
</gene>
<comment type="similarity">
    <text evidence="1 3 4">Belongs to the glutamine synthetase family.</text>
</comment>
<dbReference type="GO" id="GO:0019740">
    <property type="term" value="P:nitrogen utilization"/>
    <property type="evidence" value="ECO:0007669"/>
    <property type="project" value="TreeGrafter"/>
</dbReference>
<evidence type="ECO:0000256" key="4">
    <source>
        <dbReference type="RuleBase" id="RU000384"/>
    </source>
</evidence>
<evidence type="ECO:0000256" key="1">
    <source>
        <dbReference type="ARBA" id="ARBA00009897"/>
    </source>
</evidence>
<feature type="domain" description="GS catalytic" evidence="5">
    <location>
        <begin position="138"/>
        <end position="562"/>
    </location>
</feature>
<dbReference type="GO" id="GO:0006542">
    <property type="term" value="P:glutamine biosynthetic process"/>
    <property type="evidence" value="ECO:0007669"/>
    <property type="project" value="TreeGrafter"/>
</dbReference>
<accession>A0A1M5P044</accession>
<organism evidence="6 7">
    <name type="scientific">Tepidibacter thalassicus DSM 15285</name>
    <dbReference type="NCBI Taxonomy" id="1123350"/>
    <lineage>
        <taxon>Bacteria</taxon>
        <taxon>Bacillati</taxon>
        <taxon>Bacillota</taxon>
        <taxon>Clostridia</taxon>
        <taxon>Peptostreptococcales</taxon>
        <taxon>Peptostreptococcaceae</taxon>
        <taxon>Tepidibacter</taxon>
    </lineage>
</organism>
<dbReference type="GO" id="GO:0004356">
    <property type="term" value="F:glutamine synthetase activity"/>
    <property type="evidence" value="ECO:0007669"/>
    <property type="project" value="UniProtKB-EC"/>
</dbReference>
<dbReference type="PANTHER" id="PTHR43407">
    <property type="entry name" value="GLUTAMINE SYNTHETASE"/>
    <property type="match status" value="1"/>
</dbReference>
<dbReference type="Proteomes" id="UP000242520">
    <property type="component" value="Unassembled WGS sequence"/>
</dbReference>